<evidence type="ECO:0000313" key="3">
    <source>
        <dbReference type="Proteomes" id="UP000019249"/>
    </source>
</evidence>
<dbReference type="InterPro" id="IPR001155">
    <property type="entry name" value="OxRdtase_FMN_N"/>
</dbReference>
<dbReference type="Gene3D" id="3.20.20.70">
    <property type="entry name" value="Aldolase class I"/>
    <property type="match status" value="1"/>
</dbReference>
<proteinExistence type="predicted"/>
<dbReference type="RefSeq" id="WP_077913132.1">
    <property type="nucleotide sequence ID" value="NZ_AODF01000004.1"/>
</dbReference>
<keyword evidence="3" id="KW-1185">Reference proteome</keyword>
<name>A0ABP3B0K1_9LIST</name>
<sequence length="356" mass="38892">MANTKIWTPVKVGNMELNQRLAMAPMTRSRANEDGTVDALSAEYYSQRASMGLLISEGTQPSLEGQGYMNSPGIYNEAHIKAWHKVTDAVHEKGGKFFIQLMHAGRMNHPDNTIDHHEGVAPSAVAPENGKMFTAKGMQPVPTPRELNKADIERTIDDFRKAARAAIEAGADGVEIHGANGYLIHEFFGENSNFRTDEYGGSVPNKIRFAVEVAKAVSEEIGADRTGFRISPYASFSTIDEGRDGAELYHELTVELNKLGLAYLHILHIDREEILADVRANWDQALLVNRYGRKLEDIAADLDSGVADLISIGTWALANPDFAERLKAGASLNEADPTTFFGGGAKGYVDYPALNA</sequence>
<organism evidence="2 3">
    <name type="scientific">Listeria floridensis FSL S10-1187</name>
    <dbReference type="NCBI Taxonomy" id="1265817"/>
    <lineage>
        <taxon>Bacteria</taxon>
        <taxon>Bacillati</taxon>
        <taxon>Bacillota</taxon>
        <taxon>Bacilli</taxon>
        <taxon>Bacillales</taxon>
        <taxon>Listeriaceae</taxon>
        <taxon>Listeria</taxon>
    </lineage>
</organism>
<dbReference type="PANTHER" id="PTHR22893:SF91">
    <property type="entry name" value="NADPH DEHYDROGENASE 2-RELATED"/>
    <property type="match status" value="1"/>
</dbReference>
<dbReference type="PANTHER" id="PTHR22893">
    <property type="entry name" value="NADH OXIDOREDUCTASE-RELATED"/>
    <property type="match status" value="1"/>
</dbReference>
<reference evidence="2 3" key="1">
    <citation type="journal article" date="2014" name="Int. J. Syst. Evol. Microbiol.">
        <title>Listeria floridensis sp. nov., Listeria aquatica sp. nov., Listeria cornellensis sp. nov., Listeria riparia sp. nov. and Listeria grandensis sp. nov., from agricultural and natural environments.</title>
        <authorList>
            <person name="den Bakker H.C."/>
            <person name="Warchocki S."/>
            <person name="Wright E.M."/>
            <person name="Allred A.F."/>
            <person name="Ahlstrom C."/>
            <person name="Manuel C.S."/>
            <person name="Stasiewicz M.J."/>
            <person name="Burrell A."/>
            <person name="Roof S."/>
            <person name="Strawn L."/>
            <person name="Fortes E.D."/>
            <person name="Nightingale K.K."/>
            <person name="Kephart D."/>
            <person name="Wiedmann M."/>
        </authorList>
    </citation>
    <scope>NUCLEOTIDE SEQUENCE [LARGE SCALE GENOMIC DNA]</scope>
    <source>
        <strain evidence="2 3">FSL S10-1187</strain>
    </source>
</reference>
<protein>
    <submittedName>
        <fullName evidence="2">NADH:flavin oxidoreductase</fullName>
    </submittedName>
</protein>
<feature type="domain" description="NADH:flavin oxidoreductase/NADH oxidase N-terminal" evidence="1">
    <location>
        <begin position="5"/>
        <end position="332"/>
    </location>
</feature>
<comment type="caution">
    <text evidence="2">The sequence shown here is derived from an EMBL/GenBank/DDBJ whole genome shotgun (WGS) entry which is preliminary data.</text>
</comment>
<dbReference type="SUPFAM" id="SSF51395">
    <property type="entry name" value="FMN-linked oxidoreductases"/>
    <property type="match status" value="1"/>
</dbReference>
<dbReference type="Pfam" id="PF00724">
    <property type="entry name" value="Oxidored_FMN"/>
    <property type="match status" value="1"/>
</dbReference>
<dbReference type="Proteomes" id="UP000019249">
    <property type="component" value="Unassembled WGS sequence"/>
</dbReference>
<evidence type="ECO:0000313" key="2">
    <source>
        <dbReference type="EMBL" id="EUJ33423.1"/>
    </source>
</evidence>
<gene>
    <name evidence="2" type="ORF">MFLO_02693</name>
</gene>
<accession>A0ABP3B0K1</accession>
<dbReference type="InterPro" id="IPR013785">
    <property type="entry name" value="Aldolase_TIM"/>
</dbReference>
<dbReference type="EMBL" id="AODF01000004">
    <property type="protein sequence ID" value="EUJ33423.1"/>
    <property type="molecule type" value="Genomic_DNA"/>
</dbReference>
<dbReference type="CDD" id="cd02933">
    <property type="entry name" value="OYE_like_FMN"/>
    <property type="match status" value="1"/>
</dbReference>
<dbReference type="InterPro" id="IPR045247">
    <property type="entry name" value="Oye-like"/>
</dbReference>
<evidence type="ECO:0000259" key="1">
    <source>
        <dbReference type="Pfam" id="PF00724"/>
    </source>
</evidence>